<evidence type="ECO:0000313" key="1">
    <source>
        <dbReference type="EMBL" id="ATN92128.1"/>
    </source>
</evidence>
<name>A0A2D1GJV1_9CAUD</name>
<evidence type="ECO:0000313" key="2">
    <source>
        <dbReference type="Proteomes" id="UP000229642"/>
    </source>
</evidence>
<reference evidence="1 2" key="1">
    <citation type="submission" date="2017-09" db="EMBL/GenBank/DDBJ databases">
        <authorList>
            <person name="De los Santos T."/>
            <person name="Kan J."/>
            <person name="Lopez B."/>
            <person name="Louie K."/>
            <person name="Ocampo C."/>
            <person name="Joh S."/>
            <person name="Ng R."/>
            <person name="Pirino G."/>
            <person name="Reddi K."/>
            <person name="Moberg-Parker J."/>
            <person name="Garlena R.A."/>
            <person name="Russell D.A."/>
            <person name="Pope W.H."/>
            <person name="Jacobs-Sera D."/>
            <person name="Hendrix R.W."/>
            <person name="Hatfull G.F."/>
        </authorList>
    </citation>
    <scope>NUCLEOTIDE SEQUENCE [LARGE SCALE GENOMIC DNA]</scope>
</reference>
<organism evidence="1 2">
    <name type="scientific">Mycobacterium phage Terminus</name>
    <dbReference type="NCBI Taxonomy" id="2041552"/>
    <lineage>
        <taxon>Viruses</taxon>
        <taxon>Duplodnaviria</taxon>
        <taxon>Heunggongvirae</taxon>
        <taxon>Uroviricota</taxon>
        <taxon>Caudoviricetes</taxon>
        <taxon>Kostyavirus</taxon>
        <taxon>Kostyavirus CJW1</taxon>
    </lineage>
</organism>
<accession>A0A2D1GJV1</accession>
<proteinExistence type="predicted"/>
<protein>
    <submittedName>
        <fullName evidence="1">Uncharacterized protein</fullName>
    </submittedName>
</protein>
<sequence>MTSASAVSRALNRAGVITATTGWNRYGVFVHRHVDGAQININGRTDEEVEKMIDRVTSELSAQGYRVNQANARTLIVRKSSSNKR</sequence>
<dbReference type="EMBL" id="MF919535">
    <property type="protein sequence ID" value="ATN92128.1"/>
    <property type="molecule type" value="Genomic_DNA"/>
</dbReference>
<gene>
    <name evidence="1" type="ORF">SEA_TERMINUS_145</name>
</gene>
<dbReference type="Proteomes" id="UP000229642">
    <property type="component" value="Segment"/>
</dbReference>